<dbReference type="InterPro" id="IPR011042">
    <property type="entry name" value="6-blade_b-propeller_TolB-like"/>
</dbReference>
<dbReference type="GO" id="GO:0005506">
    <property type="term" value="F:iron ion binding"/>
    <property type="evidence" value="ECO:0007669"/>
    <property type="project" value="InterPro"/>
</dbReference>
<dbReference type="SUPFAM" id="SSF46626">
    <property type="entry name" value="Cytochrome c"/>
    <property type="match status" value="1"/>
</dbReference>
<keyword evidence="1" id="KW-0813">Transport</keyword>
<evidence type="ECO:0000256" key="2">
    <source>
        <dbReference type="ARBA" id="ARBA00022617"/>
    </source>
</evidence>
<dbReference type="PANTHER" id="PTHR40469">
    <property type="entry name" value="SECRETED GLYCOSYL HYDROLASE"/>
    <property type="match status" value="1"/>
</dbReference>
<comment type="PTM">
    <text evidence="6">Binds 1 heme c group covalently per subunit.</text>
</comment>
<dbReference type="InterPro" id="IPR036909">
    <property type="entry name" value="Cyt_c-like_dom_sf"/>
</dbReference>
<evidence type="ECO:0000259" key="8">
    <source>
        <dbReference type="PROSITE" id="PS50093"/>
    </source>
</evidence>
<dbReference type="SUPFAM" id="SSF50952">
    <property type="entry name" value="Soluble quinoprotein glucose dehydrogenase"/>
    <property type="match status" value="1"/>
</dbReference>
<dbReference type="RefSeq" id="WP_112747571.1">
    <property type="nucleotide sequence ID" value="NZ_QMFY01000006.1"/>
</dbReference>
<dbReference type="SUPFAM" id="SSF49299">
    <property type="entry name" value="PKD domain"/>
    <property type="match status" value="1"/>
</dbReference>
<dbReference type="GO" id="GO:0009055">
    <property type="term" value="F:electron transfer activity"/>
    <property type="evidence" value="ECO:0007669"/>
    <property type="project" value="InterPro"/>
</dbReference>
<dbReference type="GO" id="GO:0020037">
    <property type="term" value="F:heme binding"/>
    <property type="evidence" value="ECO:0007669"/>
    <property type="project" value="InterPro"/>
</dbReference>
<evidence type="ECO:0000313" key="10">
    <source>
        <dbReference type="EMBL" id="RAW00771.1"/>
    </source>
</evidence>
<comment type="caution">
    <text evidence="10">The sequence shown here is derived from an EMBL/GenBank/DDBJ whole genome shotgun (WGS) entry which is preliminary data.</text>
</comment>
<evidence type="ECO:0000256" key="6">
    <source>
        <dbReference type="PIRSR" id="PIRSR602324-1"/>
    </source>
</evidence>
<evidence type="ECO:0000259" key="9">
    <source>
        <dbReference type="PROSITE" id="PS51007"/>
    </source>
</evidence>
<dbReference type="PANTHER" id="PTHR40469:SF2">
    <property type="entry name" value="GALACTOSE-BINDING DOMAIN-LIKE SUPERFAMILY PROTEIN"/>
    <property type="match status" value="1"/>
</dbReference>
<evidence type="ECO:0000256" key="1">
    <source>
        <dbReference type="ARBA" id="ARBA00022448"/>
    </source>
</evidence>
<feature type="region of interest" description="Disordered" evidence="7">
    <location>
        <begin position="423"/>
        <end position="447"/>
    </location>
</feature>
<dbReference type="Gene3D" id="1.10.760.10">
    <property type="entry name" value="Cytochrome c-like domain"/>
    <property type="match status" value="1"/>
</dbReference>
<keyword evidence="5 6" id="KW-0408">Iron</keyword>
<dbReference type="InterPro" id="IPR012938">
    <property type="entry name" value="Glc/Sorbosone_DH"/>
</dbReference>
<keyword evidence="3 6" id="KW-0479">Metal-binding</keyword>
<evidence type="ECO:0000256" key="3">
    <source>
        <dbReference type="ARBA" id="ARBA00022723"/>
    </source>
</evidence>
<dbReference type="Pfam" id="PF00034">
    <property type="entry name" value="Cytochrom_C"/>
    <property type="match status" value="1"/>
</dbReference>
<dbReference type="InterPro" id="IPR011041">
    <property type="entry name" value="Quinoprot_gluc/sorb_DH_b-prop"/>
</dbReference>
<dbReference type="InterPro" id="IPR022409">
    <property type="entry name" value="PKD/Chitinase_dom"/>
</dbReference>
<organism evidence="10 11">
    <name type="scientific">Pseudochryseolinea flava</name>
    <dbReference type="NCBI Taxonomy" id="2059302"/>
    <lineage>
        <taxon>Bacteria</taxon>
        <taxon>Pseudomonadati</taxon>
        <taxon>Bacteroidota</taxon>
        <taxon>Cytophagia</taxon>
        <taxon>Cytophagales</taxon>
        <taxon>Fulvivirgaceae</taxon>
        <taxon>Pseudochryseolinea</taxon>
    </lineage>
</organism>
<dbReference type="CDD" id="cd00146">
    <property type="entry name" value="PKD"/>
    <property type="match status" value="1"/>
</dbReference>
<dbReference type="Gene3D" id="3.40.50.880">
    <property type="match status" value="1"/>
</dbReference>
<dbReference type="PROSITE" id="PS50093">
    <property type="entry name" value="PKD"/>
    <property type="match status" value="1"/>
</dbReference>
<dbReference type="InterPro" id="IPR000601">
    <property type="entry name" value="PKD_dom"/>
</dbReference>
<reference evidence="10 11" key="1">
    <citation type="submission" date="2018-06" db="EMBL/GenBank/DDBJ databases">
        <title>Chryseolinea flavus sp. nov., a member of the phylum Bacteroidetes isolated from soil.</title>
        <authorList>
            <person name="Li Y."/>
            <person name="Wang J."/>
        </authorList>
    </citation>
    <scope>NUCLEOTIDE SEQUENCE [LARGE SCALE GENOMIC DNA]</scope>
    <source>
        <strain evidence="10 11">SDU1-6</strain>
    </source>
</reference>
<sequence>MHLPQRALTLFVLVLIVVGCSTKKKQTKILVFSKTTVFRHESIAAGIAAIKQLAATDQIIVDTTENADRFNEENLKQYSAVIFLSTTGDVLNQQQQNDFERFIQAGGGYVGIHAASDTEYDWPWYGKLVGAYFESHPNNPNVREGEFFTIDKNHPSSDSLPDRFKRSDEFYNFKKINPDIKVLVKLDEKSYEGGTNGDNHPISWYHEYDGGRAFYTAMGHTNESFSEPLFLRHLRGGLEYVLGGDKPVELDFTKARTKRVPEENRFAKVVLDEKLNEPVELAVLPDSRVLFIERKGALKLYDPAVGKTKLVTTIPVSTKYKFKDGNQAEAEDGLLGLALDPNFSKNNWLYLYYSPAGEKPVNILTRYEFKGDQLIESSKKVLLEVDVQREQCCHTGGSIAFDGNGNLFVSTGDNTSPRSTAYAPMDDRAGRNPWDAQKGTSNTNDLRGKILRIHPEADGTYTIPDGNLFPKGTAKTRPEIYAMGARNPYRISVDKKTGYLYWGDVGPDAGQDSVGRGPRAYDEINQARKPGFFGWPYFIGDNSAYNTRDFKTGKQGAAFDPAKPVNNSANNTGLTELPPAQKAFIWYPYDVSPEFPLVGKGGRTAMAGPVFYTEDFNGAKRAFPDYYNGKLFIYEWMRGWIMAVTMDEQGNYVSMERFMPSYQFSNPMDMEFGPDGDLYMLEYGTAWFMGNDDARLVRIEYNGGNRKPVIRMAADKTKGAVPLSVNLSAAGTKDYDRDDLSYEWKITSKNGETIATLKDENTKYTFDKVGEFTANLTVTDSKGEKASNQIIILAGNEPPVLSFDIMNGNKSFFFPNLPFDYEVKVSDQEDGALGSGITEDNLSITIDYLKEGFDKIEIAQGHLSADATAQFAQGKQLMEGSDCKACHIIDKKSVGPMYIDIAKKYKDDPKAVDYLAKKIINGGGGVWGDVNMAAHPQLSPADASEIVRYILSLAANPPKKNLPAKGTFTPQIAKGVPDQGVFILRAAYTDKGANGMPPASAEQVMVLNSGTIQAHKADLKDGVQQYTLPDPPIQLMIGSNNNAYLGFKHIDLTHIAQIVLVASAPLEYGFVGGTMEVRIDSPTGEIIGTSGAITPAKGSTPAIVAAPLKATSGFHDLYFIYKNDQAVGGQSLFVLIQAQMIPIPPAKAKISMR</sequence>
<keyword evidence="4" id="KW-0249">Electron transport</keyword>
<dbReference type="Pfam" id="PF18911">
    <property type="entry name" value="PKD_4"/>
    <property type="match status" value="1"/>
</dbReference>
<dbReference type="OrthoDB" id="9816308at2"/>
<protein>
    <submittedName>
        <fullName evidence="10">Cytochrome C</fullName>
    </submittedName>
</protein>
<dbReference type="Proteomes" id="UP000251889">
    <property type="component" value="Unassembled WGS sequence"/>
</dbReference>
<dbReference type="InterPro" id="IPR035986">
    <property type="entry name" value="PKD_dom_sf"/>
</dbReference>
<dbReference type="PROSITE" id="PS51007">
    <property type="entry name" value="CYTC"/>
    <property type="match status" value="1"/>
</dbReference>
<gene>
    <name evidence="10" type="ORF">DQQ10_13665</name>
</gene>
<evidence type="ECO:0000256" key="7">
    <source>
        <dbReference type="SAM" id="MobiDB-lite"/>
    </source>
</evidence>
<dbReference type="InterPro" id="IPR002324">
    <property type="entry name" value="Cyt_c_ID"/>
</dbReference>
<dbReference type="Gene3D" id="2.60.40.10">
    <property type="entry name" value="Immunoglobulins"/>
    <property type="match status" value="1"/>
</dbReference>
<feature type="binding site" description="covalent" evidence="6">
    <location>
        <position position="883"/>
    </location>
    <ligand>
        <name>heme c</name>
        <dbReference type="ChEBI" id="CHEBI:61717"/>
    </ligand>
</feature>
<feature type="binding site" description="covalent" evidence="6">
    <location>
        <position position="887"/>
    </location>
    <ligand>
        <name>heme c</name>
        <dbReference type="ChEBI" id="CHEBI:61717"/>
    </ligand>
</feature>
<dbReference type="InterPro" id="IPR009056">
    <property type="entry name" value="Cyt_c-like_dom"/>
</dbReference>
<dbReference type="EMBL" id="QMFY01000006">
    <property type="protein sequence ID" value="RAW00771.1"/>
    <property type="molecule type" value="Genomic_DNA"/>
</dbReference>
<evidence type="ECO:0000256" key="4">
    <source>
        <dbReference type="ARBA" id="ARBA00022982"/>
    </source>
</evidence>
<dbReference type="SMART" id="SM00089">
    <property type="entry name" value="PKD"/>
    <property type="match status" value="1"/>
</dbReference>
<feature type="domain" description="PKD" evidence="8">
    <location>
        <begin position="708"/>
        <end position="787"/>
    </location>
</feature>
<dbReference type="PRINTS" id="PR00606">
    <property type="entry name" value="CYTCHROMECID"/>
</dbReference>
<dbReference type="Pfam" id="PF06283">
    <property type="entry name" value="ThuA"/>
    <property type="match status" value="1"/>
</dbReference>
<dbReference type="Pfam" id="PF07995">
    <property type="entry name" value="GSDH"/>
    <property type="match status" value="1"/>
</dbReference>
<dbReference type="SUPFAM" id="SSF52317">
    <property type="entry name" value="Class I glutamine amidotransferase-like"/>
    <property type="match status" value="1"/>
</dbReference>
<proteinExistence type="predicted"/>
<dbReference type="AlphaFoldDB" id="A0A364Y1Q1"/>
<name>A0A364Y1Q1_9BACT</name>
<keyword evidence="11" id="KW-1185">Reference proteome</keyword>
<evidence type="ECO:0000256" key="5">
    <source>
        <dbReference type="ARBA" id="ARBA00023004"/>
    </source>
</evidence>
<accession>A0A364Y1Q1</accession>
<dbReference type="Gene3D" id="2.60.120.260">
    <property type="entry name" value="Galactose-binding domain-like"/>
    <property type="match status" value="1"/>
</dbReference>
<feature type="binding site" description="covalent" evidence="6">
    <location>
        <position position="932"/>
    </location>
    <ligand>
        <name>heme c</name>
        <dbReference type="ChEBI" id="CHEBI:61717"/>
    </ligand>
</feature>
<evidence type="ECO:0000313" key="11">
    <source>
        <dbReference type="Proteomes" id="UP000251889"/>
    </source>
</evidence>
<dbReference type="InterPro" id="IPR029062">
    <property type="entry name" value="Class_I_gatase-like"/>
</dbReference>
<dbReference type="PROSITE" id="PS51257">
    <property type="entry name" value="PROKAR_LIPOPROTEIN"/>
    <property type="match status" value="1"/>
</dbReference>
<dbReference type="CDD" id="cd04084">
    <property type="entry name" value="CBM6_xylanase-like"/>
    <property type="match status" value="1"/>
</dbReference>
<dbReference type="InterPro" id="IPR029010">
    <property type="entry name" value="ThuA-like"/>
</dbReference>
<dbReference type="Gene3D" id="2.120.10.30">
    <property type="entry name" value="TolB, C-terminal domain"/>
    <property type="match status" value="1"/>
</dbReference>
<feature type="domain" description="Cytochrome c" evidence="9">
    <location>
        <begin position="869"/>
        <end position="954"/>
    </location>
</feature>
<dbReference type="InterPro" id="IPR013783">
    <property type="entry name" value="Ig-like_fold"/>
</dbReference>
<keyword evidence="2 6" id="KW-0349">Heme</keyword>